<dbReference type="PROSITE" id="PS50889">
    <property type="entry name" value="S4"/>
    <property type="match status" value="1"/>
</dbReference>
<dbReference type="GO" id="GO:0140098">
    <property type="term" value="F:catalytic activity, acting on RNA"/>
    <property type="evidence" value="ECO:0007669"/>
    <property type="project" value="UniProtKB-ARBA"/>
</dbReference>
<proteinExistence type="inferred from homology"/>
<evidence type="ECO:0000256" key="4">
    <source>
        <dbReference type="ARBA" id="ARBA00031870"/>
    </source>
</evidence>
<dbReference type="GO" id="GO:0000455">
    <property type="term" value="P:enzyme-directed rRNA pseudouridine synthesis"/>
    <property type="evidence" value="ECO:0007669"/>
    <property type="project" value="TreeGrafter"/>
</dbReference>
<dbReference type="SUPFAM" id="SSF55120">
    <property type="entry name" value="Pseudouridine synthase"/>
    <property type="match status" value="1"/>
</dbReference>
<sequence>MERVLEYAAAGEWSSVGGFLKTKGYSRHVLTVIKRDGKILRNGSPCYTNERLLPGDRVTVRLPLFEASKKILPVKLPLKIVYEDEDLFVIDKGADMPVHPSFGNHENTLANGLAWYCQERAIPFVFYCINRLDRDTTGLLICAKNLISASVLSDALQKRQIHREYLALASGLVPKEGIIDAPIGRLPGSALARCVDWENGEPAVTHYRRLAYQGPAPALRANTVPEANEFPDKNEDGCSLVSICLETGRTHQIRVHMKYLGHPLPGDFLYNPDFRNIRRQALHSHRLEFPHPVTGEILSFSSPLPEDMQRAFQTRTM</sequence>
<protein>
    <recommendedName>
        <fullName evidence="4">RNA pseudouridylate synthase</fullName>
    </recommendedName>
    <alternativeName>
        <fullName evidence="5">RNA-uridine isomerase</fullName>
    </alternativeName>
</protein>
<evidence type="ECO:0000256" key="3">
    <source>
        <dbReference type="ARBA" id="ARBA00023235"/>
    </source>
</evidence>
<dbReference type="AlphaFoldDB" id="A0A9D1EVE5"/>
<accession>A0A9D1EVE5</accession>
<feature type="domain" description="Pseudouridine synthase RsuA/RluA-like" evidence="7">
    <location>
        <begin position="86"/>
        <end position="258"/>
    </location>
</feature>
<dbReference type="PROSITE" id="PS01129">
    <property type="entry name" value="PSI_RLU"/>
    <property type="match status" value="1"/>
</dbReference>
<gene>
    <name evidence="8" type="ORF">IAB44_12655</name>
</gene>
<organism evidence="8 9">
    <name type="scientific">Candidatus Limivivens intestinipullorum</name>
    <dbReference type="NCBI Taxonomy" id="2840858"/>
    <lineage>
        <taxon>Bacteria</taxon>
        <taxon>Bacillati</taxon>
        <taxon>Bacillota</taxon>
        <taxon>Clostridia</taxon>
        <taxon>Lachnospirales</taxon>
        <taxon>Lachnospiraceae</taxon>
        <taxon>Lachnospiraceae incertae sedis</taxon>
        <taxon>Candidatus Limivivens</taxon>
    </lineage>
</organism>
<evidence type="ECO:0000256" key="6">
    <source>
        <dbReference type="PROSITE-ProRule" id="PRU00182"/>
    </source>
</evidence>
<dbReference type="CDD" id="cd02869">
    <property type="entry name" value="PseudoU_synth_RluA_like"/>
    <property type="match status" value="1"/>
</dbReference>
<comment type="caution">
    <text evidence="8">The sequence shown here is derived from an EMBL/GenBank/DDBJ whole genome shotgun (WGS) entry which is preliminary data.</text>
</comment>
<dbReference type="GO" id="GO:0009982">
    <property type="term" value="F:pseudouridine synthase activity"/>
    <property type="evidence" value="ECO:0007669"/>
    <property type="project" value="InterPro"/>
</dbReference>
<dbReference type="InterPro" id="IPR006224">
    <property type="entry name" value="PsdUridine_synth_RluA-like_CS"/>
</dbReference>
<dbReference type="PANTHER" id="PTHR21600:SF44">
    <property type="entry name" value="RIBOSOMAL LARGE SUBUNIT PSEUDOURIDINE SYNTHASE D"/>
    <property type="match status" value="1"/>
</dbReference>
<dbReference type="PANTHER" id="PTHR21600">
    <property type="entry name" value="MITOCHONDRIAL RNA PSEUDOURIDINE SYNTHASE"/>
    <property type="match status" value="1"/>
</dbReference>
<dbReference type="EMBL" id="DVIQ01000077">
    <property type="protein sequence ID" value="HIS32376.1"/>
    <property type="molecule type" value="Genomic_DNA"/>
</dbReference>
<evidence type="ECO:0000259" key="7">
    <source>
        <dbReference type="Pfam" id="PF00849"/>
    </source>
</evidence>
<evidence type="ECO:0000256" key="5">
    <source>
        <dbReference type="ARBA" id="ARBA00033164"/>
    </source>
</evidence>
<evidence type="ECO:0000313" key="9">
    <source>
        <dbReference type="Proteomes" id="UP000823935"/>
    </source>
</evidence>
<dbReference type="Proteomes" id="UP000823935">
    <property type="component" value="Unassembled WGS sequence"/>
</dbReference>
<dbReference type="Pfam" id="PF00849">
    <property type="entry name" value="PseudoU_synth_2"/>
    <property type="match status" value="1"/>
</dbReference>
<evidence type="ECO:0000313" key="8">
    <source>
        <dbReference type="EMBL" id="HIS32376.1"/>
    </source>
</evidence>
<dbReference type="GO" id="GO:0003723">
    <property type="term" value="F:RNA binding"/>
    <property type="evidence" value="ECO:0007669"/>
    <property type="project" value="UniProtKB-KW"/>
</dbReference>
<comment type="similarity">
    <text evidence="2">Belongs to the pseudouridine synthase RluA family.</text>
</comment>
<reference evidence="8" key="1">
    <citation type="submission" date="2020-10" db="EMBL/GenBank/DDBJ databases">
        <authorList>
            <person name="Gilroy R."/>
        </authorList>
    </citation>
    <scope>NUCLEOTIDE SEQUENCE</scope>
    <source>
        <strain evidence="8">CHK190-19873</strain>
    </source>
</reference>
<name>A0A9D1EVE5_9FIRM</name>
<reference evidence="8" key="2">
    <citation type="journal article" date="2021" name="PeerJ">
        <title>Extensive microbial diversity within the chicken gut microbiome revealed by metagenomics and culture.</title>
        <authorList>
            <person name="Gilroy R."/>
            <person name="Ravi A."/>
            <person name="Getino M."/>
            <person name="Pursley I."/>
            <person name="Horton D.L."/>
            <person name="Alikhan N.F."/>
            <person name="Baker D."/>
            <person name="Gharbi K."/>
            <person name="Hall N."/>
            <person name="Watson M."/>
            <person name="Adriaenssens E.M."/>
            <person name="Foster-Nyarko E."/>
            <person name="Jarju S."/>
            <person name="Secka A."/>
            <person name="Antonio M."/>
            <person name="Oren A."/>
            <person name="Chaudhuri R.R."/>
            <person name="La Ragione R."/>
            <person name="Hildebrand F."/>
            <person name="Pallen M.J."/>
        </authorList>
    </citation>
    <scope>NUCLEOTIDE SEQUENCE</scope>
    <source>
        <strain evidence="8">CHK190-19873</strain>
    </source>
</reference>
<evidence type="ECO:0000256" key="1">
    <source>
        <dbReference type="ARBA" id="ARBA00000073"/>
    </source>
</evidence>
<dbReference type="InterPro" id="IPR050188">
    <property type="entry name" value="RluA_PseudoU_synthase"/>
</dbReference>
<comment type="catalytic activity">
    <reaction evidence="1">
        <text>a uridine in RNA = a pseudouridine in RNA</text>
        <dbReference type="Rhea" id="RHEA:48348"/>
        <dbReference type="Rhea" id="RHEA-COMP:12068"/>
        <dbReference type="Rhea" id="RHEA-COMP:12069"/>
        <dbReference type="ChEBI" id="CHEBI:65314"/>
        <dbReference type="ChEBI" id="CHEBI:65315"/>
    </reaction>
</comment>
<evidence type="ECO:0000256" key="2">
    <source>
        <dbReference type="ARBA" id="ARBA00010876"/>
    </source>
</evidence>
<keyword evidence="3" id="KW-0413">Isomerase</keyword>
<dbReference type="InterPro" id="IPR020103">
    <property type="entry name" value="PsdUridine_synth_cat_dom_sf"/>
</dbReference>
<dbReference type="Gene3D" id="3.30.2350.10">
    <property type="entry name" value="Pseudouridine synthase"/>
    <property type="match status" value="1"/>
</dbReference>
<keyword evidence="6" id="KW-0694">RNA-binding</keyword>
<dbReference type="InterPro" id="IPR006145">
    <property type="entry name" value="PsdUridine_synth_RsuA/RluA"/>
</dbReference>